<evidence type="ECO:0000313" key="2">
    <source>
        <dbReference type="Proteomes" id="UP001597244"/>
    </source>
</evidence>
<proteinExistence type="predicted"/>
<gene>
    <name evidence="1" type="ORF">ACFQ4L_08170</name>
</gene>
<organism evidence="1 2">
    <name type="scientific">Lapidilactobacillus mulanensis</name>
    <dbReference type="NCBI Taxonomy" id="2485999"/>
    <lineage>
        <taxon>Bacteria</taxon>
        <taxon>Bacillati</taxon>
        <taxon>Bacillota</taxon>
        <taxon>Bacilli</taxon>
        <taxon>Lactobacillales</taxon>
        <taxon>Lactobacillaceae</taxon>
        <taxon>Lapidilactobacillus</taxon>
    </lineage>
</organism>
<reference evidence="2" key="1">
    <citation type="journal article" date="2019" name="Int. J. Syst. Evol. Microbiol.">
        <title>The Global Catalogue of Microorganisms (GCM) 10K type strain sequencing project: providing services to taxonomists for standard genome sequencing and annotation.</title>
        <authorList>
            <consortium name="The Broad Institute Genomics Platform"/>
            <consortium name="The Broad Institute Genome Sequencing Center for Infectious Disease"/>
            <person name="Wu L."/>
            <person name="Ma J."/>
        </authorList>
    </citation>
    <scope>NUCLEOTIDE SEQUENCE [LARGE SCALE GENOMIC DNA]</scope>
    <source>
        <strain evidence="2">CCM 8951</strain>
    </source>
</reference>
<protein>
    <submittedName>
        <fullName evidence="1">Uncharacterized protein</fullName>
    </submittedName>
</protein>
<evidence type="ECO:0000313" key="1">
    <source>
        <dbReference type="EMBL" id="MFD1466037.1"/>
    </source>
</evidence>
<sequence length="125" mass="13700">MNNLEKSKQESTKRGCAFTNALSIETLDQALAAEIYIPVLLVLNHNEVTTTRYGAGPQESILTMQLTPNALVFSSLGKNIAVSRKQLPGLKIIKSTSPYSSAPLQRCGSPKLRFICCSEDQLHYS</sequence>
<comment type="caution">
    <text evidence="1">The sequence shown here is derived from an EMBL/GenBank/DDBJ whole genome shotgun (WGS) entry which is preliminary data.</text>
</comment>
<accession>A0ABW4DMY7</accession>
<dbReference type="Proteomes" id="UP001597244">
    <property type="component" value="Unassembled WGS sequence"/>
</dbReference>
<dbReference type="EMBL" id="JBHTOF010000094">
    <property type="protein sequence ID" value="MFD1466037.1"/>
    <property type="molecule type" value="Genomic_DNA"/>
</dbReference>
<name>A0ABW4DMY7_9LACO</name>
<keyword evidence="2" id="KW-1185">Reference proteome</keyword>